<gene>
    <name evidence="1" type="ORF">ACFSC3_03615</name>
</gene>
<proteinExistence type="predicted"/>
<evidence type="ECO:0000313" key="1">
    <source>
        <dbReference type="EMBL" id="MFD1786654.1"/>
    </source>
</evidence>
<name>A0ABW4NB00_9SPHN</name>
<dbReference type="EMBL" id="JBHUFC010000002">
    <property type="protein sequence ID" value="MFD1786654.1"/>
    <property type="molecule type" value="Genomic_DNA"/>
</dbReference>
<dbReference type="RefSeq" id="WP_380938838.1">
    <property type="nucleotide sequence ID" value="NZ_JBHUFC010000002.1"/>
</dbReference>
<reference evidence="2" key="1">
    <citation type="journal article" date="2019" name="Int. J. Syst. Evol. Microbiol.">
        <title>The Global Catalogue of Microorganisms (GCM) 10K type strain sequencing project: providing services to taxonomists for standard genome sequencing and annotation.</title>
        <authorList>
            <consortium name="The Broad Institute Genomics Platform"/>
            <consortium name="The Broad Institute Genome Sequencing Center for Infectious Disease"/>
            <person name="Wu L."/>
            <person name="Ma J."/>
        </authorList>
    </citation>
    <scope>NUCLEOTIDE SEQUENCE [LARGE SCALE GENOMIC DNA]</scope>
    <source>
        <strain evidence="2">Q85</strain>
    </source>
</reference>
<protein>
    <submittedName>
        <fullName evidence="1">Uncharacterized protein</fullName>
    </submittedName>
</protein>
<accession>A0ABW4NB00</accession>
<evidence type="ECO:0000313" key="2">
    <source>
        <dbReference type="Proteomes" id="UP001597283"/>
    </source>
</evidence>
<keyword evidence="2" id="KW-1185">Reference proteome</keyword>
<sequence>MWKRRAEIAILALLVIIAGGAPRRPHVHAAAPTIDLAGIAPAEITSIADVGRVTLSAAILLLD</sequence>
<organism evidence="1 2">
    <name type="scientific">Sphingomonas floccifaciens</name>
    <dbReference type="NCBI Taxonomy" id="1844115"/>
    <lineage>
        <taxon>Bacteria</taxon>
        <taxon>Pseudomonadati</taxon>
        <taxon>Pseudomonadota</taxon>
        <taxon>Alphaproteobacteria</taxon>
        <taxon>Sphingomonadales</taxon>
        <taxon>Sphingomonadaceae</taxon>
        <taxon>Sphingomonas</taxon>
    </lineage>
</organism>
<dbReference type="Proteomes" id="UP001597283">
    <property type="component" value="Unassembled WGS sequence"/>
</dbReference>
<comment type="caution">
    <text evidence="1">The sequence shown here is derived from an EMBL/GenBank/DDBJ whole genome shotgun (WGS) entry which is preliminary data.</text>
</comment>